<keyword evidence="2" id="KW-1185">Reference proteome</keyword>
<accession>A0ABD0L4A4</accession>
<proteinExistence type="predicted"/>
<dbReference type="EMBL" id="JACVVK020000086">
    <property type="protein sequence ID" value="KAK7494128.1"/>
    <property type="molecule type" value="Genomic_DNA"/>
</dbReference>
<reference evidence="1 2" key="1">
    <citation type="journal article" date="2023" name="Sci. Data">
        <title>Genome assembly of the Korean intertidal mud-creeper Batillaria attramentaria.</title>
        <authorList>
            <person name="Patra A.K."/>
            <person name="Ho P.T."/>
            <person name="Jun S."/>
            <person name="Lee S.J."/>
            <person name="Kim Y."/>
            <person name="Won Y.J."/>
        </authorList>
    </citation>
    <scope>NUCLEOTIDE SEQUENCE [LARGE SCALE GENOMIC DNA]</scope>
    <source>
        <strain evidence="1">Wonlab-2016</strain>
    </source>
</reference>
<protein>
    <submittedName>
        <fullName evidence="1">Uncharacterized protein</fullName>
    </submittedName>
</protein>
<dbReference type="Proteomes" id="UP001519460">
    <property type="component" value="Unassembled WGS sequence"/>
</dbReference>
<comment type="caution">
    <text evidence="1">The sequence shown here is derived from an EMBL/GenBank/DDBJ whole genome shotgun (WGS) entry which is preliminary data.</text>
</comment>
<dbReference type="AlphaFoldDB" id="A0ABD0L4A4"/>
<evidence type="ECO:0000313" key="1">
    <source>
        <dbReference type="EMBL" id="KAK7494128.1"/>
    </source>
</evidence>
<organism evidence="1 2">
    <name type="scientific">Batillaria attramentaria</name>
    <dbReference type="NCBI Taxonomy" id="370345"/>
    <lineage>
        <taxon>Eukaryota</taxon>
        <taxon>Metazoa</taxon>
        <taxon>Spiralia</taxon>
        <taxon>Lophotrochozoa</taxon>
        <taxon>Mollusca</taxon>
        <taxon>Gastropoda</taxon>
        <taxon>Caenogastropoda</taxon>
        <taxon>Sorbeoconcha</taxon>
        <taxon>Cerithioidea</taxon>
        <taxon>Batillariidae</taxon>
        <taxon>Batillaria</taxon>
    </lineage>
</organism>
<evidence type="ECO:0000313" key="2">
    <source>
        <dbReference type="Proteomes" id="UP001519460"/>
    </source>
</evidence>
<sequence length="103" mass="11302">MCTNILAVKNVCTASADSPLSPPPPPFSAFIYLFRAAGQKLGRFFCCQATVKLQLCQNGRLFPSRPGEQDLGTRSFAPSERLLNWETWARAFWGCLAFLGADG</sequence>
<name>A0ABD0L4A4_9CAEN</name>
<gene>
    <name evidence="1" type="ORF">BaRGS_00014601</name>
</gene>